<dbReference type="InterPro" id="IPR019734">
    <property type="entry name" value="TPR_rpt"/>
</dbReference>
<comment type="caution">
    <text evidence="5">The sequence shown here is derived from an EMBL/GenBank/DDBJ whole genome shotgun (WGS) entry which is preliminary data.</text>
</comment>
<feature type="transmembrane region" description="Helical" evidence="4">
    <location>
        <begin position="30"/>
        <end position="47"/>
    </location>
</feature>
<feature type="repeat" description="TPR" evidence="3">
    <location>
        <begin position="257"/>
        <end position="290"/>
    </location>
</feature>
<evidence type="ECO:0000313" key="6">
    <source>
        <dbReference type="EMBL" id="MCZ3372326.1"/>
    </source>
</evidence>
<evidence type="ECO:0000313" key="7">
    <source>
        <dbReference type="Proteomes" id="UP001068021"/>
    </source>
</evidence>
<keyword evidence="4" id="KW-0812">Transmembrane</keyword>
<evidence type="ECO:0000313" key="5">
    <source>
        <dbReference type="EMBL" id="MCZ3364572.1"/>
    </source>
</evidence>
<accession>A0A9E5DHX0</accession>
<dbReference type="PROSITE" id="PS50293">
    <property type="entry name" value="TPR_REGION"/>
    <property type="match status" value="1"/>
</dbReference>
<feature type="repeat" description="TPR" evidence="3">
    <location>
        <begin position="203"/>
        <end position="236"/>
    </location>
</feature>
<feature type="transmembrane region" description="Helical" evidence="4">
    <location>
        <begin position="7"/>
        <end position="24"/>
    </location>
</feature>
<keyword evidence="4" id="KW-0472">Membrane</keyword>
<dbReference type="EMBL" id="JAPVES010000030">
    <property type="protein sequence ID" value="MCZ3372326.1"/>
    <property type="molecule type" value="Genomic_DNA"/>
</dbReference>
<dbReference type="PROSITE" id="PS50005">
    <property type="entry name" value="TPR"/>
    <property type="match status" value="2"/>
</dbReference>
<keyword evidence="2 3" id="KW-0802">TPR repeat</keyword>
<proteinExistence type="predicted"/>
<keyword evidence="1" id="KW-0677">Repeat</keyword>
<dbReference type="AlphaFoldDB" id="A0A9E5DHX0"/>
<organism evidence="5 7">
    <name type="scientific">Methanobacterium veterum</name>
    <dbReference type="NCBI Taxonomy" id="408577"/>
    <lineage>
        <taxon>Archaea</taxon>
        <taxon>Methanobacteriati</taxon>
        <taxon>Methanobacteriota</taxon>
        <taxon>Methanomada group</taxon>
        <taxon>Methanobacteria</taxon>
        <taxon>Methanobacteriales</taxon>
        <taxon>Methanobacteriaceae</taxon>
        <taxon>Methanobacterium</taxon>
    </lineage>
</organism>
<protein>
    <submittedName>
        <fullName evidence="5">Tetratricopeptide repeat protein</fullName>
    </submittedName>
</protein>
<dbReference type="Gene3D" id="1.25.40.10">
    <property type="entry name" value="Tetratricopeptide repeat domain"/>
    <property type="match status" value="2"/>
</dbReference>
<reference evidence="5" key="1">
    <citation type="submission" date="2022-12" db="EMBL/GenBank/DDBJ databases">
        <title>Reclassification of two methanogenic archaea species isolated from the Kolyma lowland permafrost.</title>
        <authorList>
            <person name="Trubitsyn V.E."/>
            <person name="Rivkina E.M."/>
            <person name="Shcherbakova V.A."/>
        </authorList>
    </citation>
    <scope>NUCLEOTIDE SEQUENCE</scope>
    <source>
        <strain evidence="5">M2</strain>
        <strain evidence="6">MK4</strain>
    </source>
</reference>
<gene>
    <name evidence="6" type="ORF">O3H35_06745</name>
    <name evidence="5" type="ORF">O3H54_01630</name>
</gene>
<dbReference type="Proteomes" id="UP001074446">
    <property type="component" value="Unassembled WGS sequence"/>
</dbReference>
<dbReference type="EMBL" id="JAPVER010000018">
    <property type="protein sequence ID" value="MCZ3364572.1"/>
    <property type="molecule type" value="Genomic_DNA"/>
</dbReference>
<name>A0A9E5DHX0_9EURY</name>
<dbReference type="InterPro" id="IPR051685">
    <property type="entry name" value="Ycf3/AcsC/BcsC/TPR_MFPF"/>
</dbReference>
<dbReference type="Pfam" id="PF00515">
    <property type="entry name" value="TPR_1"/>
    <property type="match status" value="1"/>
</dbReference>
<evidence type="ECO:0000256" key="4">
    <source>
        <dbReference type="SAM" id="Phobius"/>
    </source>
</evidence>
<keyword evidence="4" id="KW-1133">Transmembrane helix</keyword>
<evidence type="ECO:0000256" key="1">
    <source>
        <dbReference type="ARBA" id="ARBA00022737"/>
    </source>
</evidence>
<dbReference type="SMART" id="SM00028">
    <property type="entry name" value="TPR"/>
    <property type="match status" value="4"/>
</dbReference>
<dbReference type="RefSeq" id="WP_169740422.1">
    <property type="nucleotide sequence ID" value="NZ_JAPVER010000018.1"/>
</dbReference>
<evidence type="ECO:0000256" key="3">
    <source>
        <dbReference type="PROSITE-ProRule" id="PRU00339"/>
    </source>
</evidence>
<dbReference type="Proteomes" id="UP001068021">
    <property type="component" value="Unassembled WGS sequence"/>
</dbReference>
<evidence type="ECO:0000256" key="2">
    <source>
        <dbReference type="ARBA" id="ARBA00022803"/>
    </source>
</evidence>
<sequence>MNMKTRRIILSVLFTIALYLSLIFDQILQIVLAIALPIIVAYLFLKLNNKNIKLYFIIVTIVLLLLTALNLIFTQIYDWTYLLPLFGGLILTQMNADHLKYWILMKESIALLNEGKYHESLYYLDKLLESGFNYFSVLHSKAAVLSKMEKYQESLDLTNKILKKDKKNVLVLGLRAGIFIKLERYDAALEHIDIILKKEPQFGPALANKAVVLFKQGDYQKAVTYFEDALGKIPTKDKWKFKGLKPIKLVFQPRELAELWFGKGKAHQKLQQYNEALECFDKALKLKPYYKDALKSKEEVLKFIKN</sequence>
<dbReference type="InterPro" id="IPR011990">
    <property type="entry name" value="TPR-like_helical_dom_sf"/>
</dbReference>
<dbReference type="SUPFAM" id="SSF48452">
    <property type="entry name" value="TPR-like"/>
    <property type="match status" value="1"/>
</dbReference>
<dbReference type="PANTHER" id="PTHR44943:SF4">
    <property type="entry name" value="TPR REPEAT-CONTAINING PROTEIN MJ0798"/>
    <property type="match status" value="1"/>
</dbReference>
<keyword evidence="7" id="KW-1185">Reference proteome</keyword>
<dbReference type="PANTHER" id="PTHR44943">
    <property type="entry name" value="CELLULOSE SYNTHASE OPERON PROTEIN C"/>
    <property type="match status" value="1"/>
</dbReference>
<dbReference type="Pfam" id="PF13432">
    <property type="entry name" value="TPR_16"/>
    <property type="match status" value="1"/>
</dbReference>
<feature type="transmembrane region" description="Helical" evidence="4">
    <location>
        <begin position="54"/>
        <end position="73"/>
    </location>
</feature>